<evidence type="ECO:0000256" key="2">
    <source>
        <dbReference type="ARBA" id="ARBA00023315"/>
    </source>
</evidence>
<organism evidence="3 4">
    <name type="scientific">Vibrio parahaemolyticus</name>
    <dbReference type="NCBI Taxonomy" id="670"/>
    <lineage>
        <taxon>Bacteria</taxon>
        <taxon>Pseudomonadati</taxon>
        <taxon>Pseudomonadota</taxon>
        <taxon>Gammaproteobacteria</taxon>
        <taxon>Vibrionales</taxon>
        <taxon>Vibrionaceae</taxon>
        <taxon>Vibrio</taxon>
    </lineage>
</organism>
<dbReference type="Proteomes" id="UP000214596">
    <property type="component" value="Unassembled WGS sequence"/>
</dbReference>
<comment type="caution">
    <text evidence="3">The sequence shown here is derived from an EMBL/GenBank/DDBJ whole genome shotgun (WGS) entry which is preliminary data.</text>
</comment>
<dbReference type="GO" id="GO:0008080">
    <property type="term" value="F:N-acetyltransferase activity"/>
    <property type="evidence" value="ECO:0007669"/>
    <property type="project" value="TreeGrafter"/>
</dbReference>
<dbReference type="PANTHER" id="PTHR10545:SF29">
    <property type="entry name" value="GH14572P-RELATED"/>
    <property type="match status" value="1"/>
</dbReference>
<proteinExistence type="predicted"/>
<dbReference type="InterPro" id="IPR016181">
    <property type="entry name" value="Acyl_CoA_acyltransferase"/>
</dbReference>
<dbReference type="STRING" id="670.ACZ92_17575"/>
<dbReference type="PANTHER" id="PTHR10545">
    <property type="entry name" value="DIAMINE N-ACETYLTRANSFERASE"/>
    <property type="match status" value="1"/>
</dbReference>
<sequence length="175" mass="20097">MQKLLYCVPAPLNAALCALVEMNMEITIRRIETESVEDKVIFETLFREYLSGFSVELDPSVIAQLFALPYFHGFISFVDNKPAGFAVCFESFSTYRAQRVMNVHDFMVSDNFRGKGVGKAQLNGIEQYCRDNDYLKITLEVGDDNVAAKKLYSSLDYEDYRVVLTGQQHWQKYLN</sequence>
<dbReference type="InterPro" id="IPR051016">
    <property type="entry name" value="Diverse_Substrate_AcTransf"/>
</dbReference>
<keyword evidence="1 3" id="KW-0808">Transferase</keyword>
<dbReference type="EMBL" id="NIXT01001085">
    <property type="protein sequence ID" value="OXE31601.1"/>
    <property type="molecule type" value="Genomic_DNA"/>
</dbReference>
<evidence type="ECO:0000313" key="4">
    <source>
        <dbReference type="Proteomes" id="UP000214596"/>
    </source>
</evidence>
<dbReference type="Gene3D" id="3.40.630.30">
    <property type="match status" value="1"/>
</dbReference>
<dbReference type="InterPro" id="IPR000182">
    <property type="entry name" value="GNAT_dom"/>
</dbReference>
<reference evidence="3 4" key="1">
    <citation type="journal article" date="2017" name="Appl. Environ. Microbiol.">
        <title>Parallel evolution of two clades of a major Atlantic endemic Vibrio parahaemolyticus pathogen lineage by independent acquisition of related pathogenicity islands.</title>
        <authorList>
            <person name="Xu F."/>
            <person name="Gonzalez-Escalona N."/>
            <person name="Drees K.P."/>
            <person name="Sebra R.P."/>
            <person name="Cooper V.S."/>
            <person name="Jones S.H."/>
            <person name="Whistler C.A."/>
        </authorList>
    </citation>
    <scope>NUCLEOTIDE SEQUENCE [LARGE SCALE GENOMIC DNA]</scope>
    <source>
        <strain evidence="3 4">MAVP-3</strain>
    </source>
</reference>
<evidence type="ECO:0000313" key="3">
    <source>
        <dbReference type="EMBL" id="OXE31601.1"/>
    </source>
</evidence>
<accession>A0A227J908</accession>
<dbReference type="Pfam" id="PF00583">
    <property type="entry name" value="Acetyltransf_1"/>
    <property type="match status" value="1"/>
</dbReference>
<dbReference type="AlphaFoldDB" id="A0A227J908"/>
<dbReference type="OrthoDB" id="9799601at2"/>
<dbReference type="OMA" id="CRDNDYL"/>
<dbReference type="SUPFAM" id="SSF55729">
    <property type="entry name" value="Acyl-CoA N-acyltransferases (Nat)"/>
    <property type="match status" value="1"/>
</dbReference>
<evidence type="ECO:0000256" key="1">
    <source>
        <dbReference type="ARBA" id="ARBA00022679"/>
    </source>
</evidence>
<protein>
    <submittedName>
        <fullName evidence="3">N-acetyltransferase</fullName>
    </submittedName>
</protein>
<keyword evidence="2" id="KW-0012">Acyltransferase</keyword>
<gene>
    <name evidence="3" type="ORF">CA163_17085</name>
</gene>
<dbReference type="PROSITE" id="PS51186">
    <property type="entry name" value="GNAT"/>
    <property type="match status" value="1"/>
</dbReference>
<name>A0A227J908_VIBPH</name>
<dbReference type="CDD" id="cd04301">
    <property type="entry name" value="NAT_SF"/>
    <property type="match status" value="1"/>
</dbReference>